<evidence type="ECO:0000313" key="4">
    <source>
        <dbReference type="Proteomes" id="UP000220611"/>
    </source>
</evidence>
<dbReference type="EMBL" id="ABCB02000006">
    <property type="protein sequence ID" value="EDO63097.1"/>
    <property type="molecule type" value="Genomic_DNA"/>
</dbReference>
<accession>A7VNF9</accession>
<name>A7VNF9_9FIRM</name>
<evidence type="ECO:0000313" key="1">
    <source>
        <dbReference type="EMBL" id="EDO63097.1"/>
    </source>
</evidence>
<sequence length="72" mass="7843">MRLPGAFTASKNSGAGKTVFGGSMEGDPFSRFTSGFLIPAAGFFRFSLYDTARPYPPAQDGRRLYLILLSFL</sequence>
<organism evidence="1 3">
    <name type="scientific">[Clostridium] leptum DSM 753</name>
    <dbReference type="NCBI Taxonomy" id="428125"/>
    <lineage>
        <taxon>Bacteria</taxon>
        <taxon>Bacillati</taxon>
        <taxon>Bacillota</taxon>
        <taxon>Clostridia</taxon>
        <taxon>Eubacteriales</taxon>
        <taxon>Oscillospiraceae</taxon>
        <taxon>Oscillospiraceae incertae sedis</taxon>
    </lineage>
</organism>
<evidence type="ECO:0000313" key="3">
    <source>
        <dbReference type="Proteomes" id="UP000003490"/>
    </source>
</evidence>
<comment type="caution">
    <text evidence="1">The sequence shown here is derived from an EMBL/GenBank/DDBJ whole genome shotgun (WGS) entry which is preliminary data.</text>
</comment>
<reference evidence="2 4" key="3">
    <citation type="submission" date="2017-07" db="EMBL/GenBank/DDBJ databases">
        <title>Prevalence of linear plasmids in Cutibacterium (Propionibacterium) acnes isolates obtained from prostatic tissue.</title>
        <authorList>
            <person name="Davidsson S."/>
            <person name="Carlsson J."/>
            <person name="Molling P."/>
            <person name="Andren O."/>
            <person name="Andersson S.-O."/>
            <person name="Brzuszkiewicz E."/>
            <person name="Poehlein A."/>
            <person name="Al-Zeer M."/>
            <person name="Brinkmann V."/>
            <person name="Scavenius C."/>
            <person name="Nazipi S."/>
            <person name="Soderquist B."/>
            <person name="Bruggemann H."/>
        </authorList>
    </citation>
    <scope>NUCLEOTIDE SEQUENCE [LARGE SCALE GENOMIC DNA]</scope>
    <source>
        <strain evidence="2 4">DSM 753</strain>
    </source>
</reference>
<evidence type="ECO:0000313" key="2">
    <source>
        <dbReference type="EMBL" id="PEQ24889.1"/>
    </source>
</evidence>
<reference evidence="1 3" key="2">
    <citation type="submission" date="2007-08" db="EMBL/GenBank/DDBJ databases">
        <authorList>
            <person name="Fulton L."/>
            <person name="Clifton S."/>
            <person name="Fulton B."/>
            <person name="Xu J."/>
            <person name="Minx P."/>
            <person name="Pepin K.H."/>
            <person name="Johnson M."/>
            <person name="Thiruvilangam P."/>
            <person name="Bhonagiri V."/>
            <person name="Nash W.E."/>
            <person name="Wang C."/>
            <person name="Mardis E.R."/>
            <person name="Wilson R.K."/>
        </authorList>
    </citation>
    <scope>NUCLEOTIDE SEQUENCE [LARGE SCALE GENOMIC DNA]</scope>
    <source>
        <strain evidence="1 3">DSM 753</strain>
    </source>
</reference>
<reference evidence="1 3" key="1">
    <citation type="submission" date="2007-08" db="EMBL/GenBank/DDBJ databases">
        <title>Draft genome sequence of Clostridium leptum (DSM 753).</title>
        <authorList>
            <person name="Sudarsanam P."/>
            <person name="Ley R."/>
            <person name="Guruge J."/>
            <person name="Turnbaugh P.J."/>
            <person name="Mahowald M."/>
            <person name="Liep D."/>
            <person name="Gordon J."/>
        </authorList>
    </citation>
    <scope>NUCLEOTIDE SEQUENCE [LARGE SCALE GENOMIC DNA]</scope>
    <source>
        <strain evidence="1 3">DSM 753</strain>
    </source>
</reference>
<dbReference type="HOGENOM" id="CLU_2715257_0_0_9"/>
<protein>
    <submittedName>
        <fullName evidence="1">Uncharacterized protein</fullName>
    </submittedName>
</protein>
<dbReference type="AlphaFoldDB" id="A7VNF9"/>
<dbReference type="EMBL" id="NOXF01000003">
    <property type="protein sequence ID" value="PEQ24889.1"/>
    <property type="molecule type" value="Genomic_DNA"/>
</dbReference>
<proteinExistence type="predicted"/>
<keyword evidence="4" id="KW-1185">Reference proteome</keyword>
<dbReference type="Proteomes" id="UP000220611">
    <property type="component" value="Unassembled WGS sequence"/>
</dbReference>
<dbReference type="Proteomes" id="UP000003490">
    <property type="component" value="Unassembled WGS sequence"/>
</dbReference>
<gene>
    <name evidence="2" type="ORF">CH238_05440</name>
    <name evidence="1" type="ORF">CLOLEP_00084</name>
</gene>